<dbReference type="CDD" id="cd12822">
    <property type="entry name" value="TmCorA-like"/>
    <property type="match status" value="1"/>
</dbReference>
<dbReference type="Pfam" id="PF01544">
    <property type="entry name" value="CorA"/>
    <property type="match status" value="1"/>
</dbReference>
<keyword evidence="4" id="KW-1003">Cell membrane</keyword>
<keyword evidence="10" id="KW-1185">Reference proteome</keyword>
<dbReference type="EMBL" id="JBHRYB010000005">
    <property type="protein sequence ID" value="MFC3679774.1"/>
    <property type="molecule type" value="Genomic_DNA"/>
</dbReference>
<evidence type="ECO:0000256" key="2">
    <source>
        <dbReference type="ARBA" id="ARBA00009765"/>
    </source>
</evidence>
<dbReference type="SUPFAM" id="SSF144083">
    <property type="entry name" value="Magnesium transport protein CorA, transmembrane region"/>
    <property type="match status" value="1"/>
</dbReference>
<dbReference type="PANTHER" id="PTHR46494">
    <property type="entry name" value="CORA FAMILY METAL ION TRANSPORTER (EUROFUNG)"/>
    <property type="match status" value="1"/>
</dbReference>
<name>A0ABV7VRF1_9GAMM</name>
<dbReference type="RefSeq" id="WP_376865550.1">
    <property type="nucleotide sequence ID" value="NZ_JBHRYB010000005.1"/>
</dbReference>
<evidence type="ECO:0000256" key="1">
    <source>
        <dbReference type="ARBA" id="ARBA00004651"/>
    </source>
</evidence>
<sequence length="326" mass="37984">MSSPSNQYRCWLQGPAGQQYQADRSLLDQWQPDGDEFLWLDCNLQDEAEFTRLLQRFAVHELAVSALLRERHPPKYEHFGQQLLIIYRGLQQLPQDFSFLYQEIGFLVGKNFLISCHRNTSYGVDYYMADLPSQRQTPLTLALQIMRRSASVYLDALMTFDETLSQLEDDFMQASTPQQVLQLSASRSVLLRLKRVFSYHQRLTEALLEDYDDDELTRFPCDRHLMHALNERFTRIYSLVVMHYEICGDLLESHMSLSSYHMNNKMNVLTMITAVFVPLGFLAGIYGMNFEYIPELKHPYGYFILVAVMAAIAGGMLGFFKIKKWF</sequence>
<evidence type="ECO:0000256" key="8">
    <source>
        <dbReference type="SAM" id="Phobius"/>
    </source>
</evidence>
<gene>
    <name evidence="9" type="ORF">ACFOMG_06580</name>
</gene>
<comment type="similarity">
    <text evidence="2">Belongs to the CorA metal ion transporter (MIT) (TC 1.A.35) family.</text>
</comment>
<dbReference type="Proteomes" id="UP001595722">
    <property type="component" value="Unassembled WGS sequence"/>
</dbReference>
<feature type="transmembrane region" description="Helical" evidence="8">
    <location>
        <begin position="300"/>
        <end position="320"/>
    </location>
</feature>
<dbReference type="InterPro" id="IPR002523">
    <property type="entry name" value="MgTranspt_CorA/ZnTranspt_ZntB"/>
</dbReference>
<evidence type="ECO:0000256" key="7">
    <source>
        <dbReference type="ARBA" id="ARBA00023136"/>
    </source>
</evidence>
<comment type="caution">
    <text evidence="9">The sequence shown here is derived from an EMBL/GenBank/DDBJ whole genome shotgun (WGS) entry which is preliminary data.</text>
</comment>
<evidence type="ECO:0000256" key="4">
    <source>
        <dbReference type="ARBA" id="ARBA00022475"/>
    </source>
</evidence>
<dbReference type="Gene3D" id="3.30.460.20">
    <property type="entry name" value="CorA soluble domain-like"/>
    <property type="match status" value="1"/>
</dbReference>
<evidence type="ECO:0000313" key="9">
    <source>
        <dbReference type="EMBL" id="MFC3679774.1"/>
    </source>
</evidence>
<dbReference type="Gene3D" id="1.20.58.340">
    <property type="entry name" value="Magnesium transport protein CorA, transmembrane region"/>
    <property type="match status" value="2"/>
</dbReference>
<keyword evidence="7 8" id="KW-0472">Membrane</keyword>
<keyword evidence="3" id="KW-0813">Transport</keyword>
<dbReference type="SUPFAM" id="SSF143865">
    <property type="entry name" value="CorA soluble domain-like"/>
    <property type="match status" value="1"/>
</dbReference>
<comment type="subcellular location">
    <subcellularLocation>
        <location evidence="1">Cell membrane</location>
        <topology evidence="1">Multi-pass membrane protein</topology>
    </subcellularLocation>
</comment>
<reference evidence="10" key="1">
    <citation type="journal article" date="2019" name="Int. J. Syst. Evol. Microbiol.">
        <title>The Global Catalogue of Microorganisms (GCM) 10K type strain sequencing project: providing services to taxonomists for standard genome sequencing and annotation.</title>
        <authorList>
            <consortium name="The Broad Institute Genomics Platform"/>
            <consortium name="The Broad Institute Genome Sequencing Center for Infectious Disease"/>
            <person name="Wu L."/>
            <person name="Ma J."/>
        </authorList>
    </citation>
    <scope>NUCLEOTIDE SEQUENCE [LARGE SCALE GENOMIC DNA]</scope>
    <source>
        <strain evidence="10">KCTC 42424</strain>
    </source>
</reference>
<evidence type="ECO:0000256" key="5">
    <source>
        <dbReference type="ARBA" id="ARBA00022692"/>
    </source>
</evidence>
<evidence type="ECO:0000256" key="3">
    <source>
        <dbReference type="ARBA" id="ARBA00022448"/>
    </source>
</evidence>
<keyword evidence="6 8" id="KW-1133">Transmembrane helix</keyword>
<dbReference type="PANTHER" id="PTHR46494:SF1">
    <property type="entry name" value="CORA FAMILY METAL ION TRANSPORTER (EUROFUNG)"/>
    <property type="match status" value="1"/>
</dbReference>
<proteinExistence type="inferred from homology"/>
<feature type="transmembrane region" description="Helical" evidence="8">
    <location>
        <begin position="268"/>
        <end position="288"/>
    </location>
</feature>
<evidence type="ECO:0000313" key="10">
    <source>
        <dbReference type="Proteomes" id="UP001595722"/>
    </source>
</evidence>
<dbReference type="InterPro" id="IPR045863">
    <property type="entry name" value="CorA_TM1_TM2"/>
</dbReference>
<evidence type="ECO:0000256" key="6">
    <source>
        <dbReference type="ARBA" id="ARBA00022989"/>
    </source>
</evidence>
<organism evidence="9 10">
    <name type="scientific">Bacterioplanoides pacificum</name>
    <dbReference type="NCBI Taxonomy" id="1171596"/>
    <lineage>
        <taxon>Bacteria</taxon>
        <taxon>Pseudomonadati</taxon>
        <taxon>Pseudomonadota</taxon>
        <taxon>Gammaproteobacteria</taxon>
        <taxon>Oceanospirillales</taxon>
        <taxon>Oceanospirillaceae</taxon>
        <taxon>Bacterioplanoides</taxon>
    </lineage>
</organism>
<protein>
    <submittedName>
        <fullName evidence="9">Magnesium transporter CorA family protein</fullName>
    </submittedName>
</protein>
<dbReference type="InterPro" id="IPR045861">
    <property type="entry name" value="CorA_cytoplasmic_dom"/>
</dbReference>
<accession>A0ABV7VRF1</accession>
<keyword evidence="5 8" id="KW-0812">Transmembrane</keyword>